<reference evidence="5 6" key="1">
    <citation type="submission" date="2016-10" db="EMBL/GenBank/DDBJ databases">
        <authorList>
            <person name="de Groot N.N."/>
        </authorList>
    </citation>
    <scope>NUCLEOTIDE SEQUENCE [LARGE SCALE GENOMIC DNA]</scope>
    <source>
        <strain evidence="5 6">CGMCC 4.2022</strain>
    </source>
</reference>
<dbReference type="GO" id="GO:0032259">
    <property type="term" value="P:methylation"/>
    <property type="evidence" value="ECO:0007669"/>
    <property type="project" value="UniProtKB-KW"/>
</dbReference>
<dbReference type="PANTHER" id="PTHR44942:SF4">
    <property type="entry name" value="METHYLTRANSFERASE TYPE 11 DOMAIN-CONTAINING PROTEIN"/>
    <property type="match status" value="1"/>
</dbReference>
<dbReference type="InterPro" id="IPR029063">
    <property type="entry name" value="SAM-dependent_MTases_sf"/>
</dbReference>
<feature type="domain" description="Methyltransferase type 11" evidence="4">
    <location>
        <begin position="42"/>
        <end position="130"/>
    </location>
</feature>
<evidence type="ECO:0000256" key="2">
    <source>
        <dbReference type="ARBA" id="ARBA00022603"/>
    </source>
</evidence>
<proteinExistence type="inferred from homology"/>
<organism evidence="5 6">
    <name type="scientific">Actinacidiphila guanduensis</name>
    <dbReference type="NCBI Taxonomy" id="310781"/>
    <lineage>
        <taxon>Bacteria</taxon>
        <taxon>Bacillati</taxon>
        <taxon>Actinomycetota</taxon>
        <taxon>Actinomycetes</taxon>
        <taxon>Kitasatosporales</taxon>
        <taxon>Streptomycetaceae</taxon>
        <taxon>Actinacidiphila</taxon>
    </lineage>
</organism>
<sequence>MPESALLAVSFGAAARDYDRYRSGPPAQALDWVVPADCRCVLDLAAGTGLLTRQLADLVEDVVAVEPDARMREVLALTCPEATVLAGTAEAVPLPDRRVEAVTVSAAWHWMDPAAALAEIARVLTPGGTLGVLYTRRDRRVPWVDRLDAFVHREMGTDDRIGDLIRRMNEGPWLPEGVPFTATEAHAVSWTAVLTVEEIVAMFGTYSRFITLPEGRKRELAEAIEAEVRASVPTWQGQVLMPMVCYCWRTRLTADSPSGALS</sequence>
<dbReference type="InterPro" id="IPR051052">
    <property type="entry name" value="Diverse_substrate_MTase"/>
</dbReference>
<dbReference type="Gene3D" id="3.40.50.150">
    <property type="entry name" value="Vaccinia Virus protein VP39"/>
    <property type="match status" value="1"/>
</dbReference>
<keyword evidence="2 5" id="KW-0489">Methyltransferase</keyword>
<keyword evidence="6" id="KW-1185">Reference proteome</keyword>
<evidence type="ECO:0000256" key="1">
    <source>
        <dbReference type="ARBA" id="ARBA00008361"/>
    </source>
</evidence>
<dbReference type="InterPro" id="IPR013216">
    <property type="entry name" value="Methyltransf_11"/>
</dbReference>
<evidence type="ECO:0000259" key="4">
    <source>
        <dbReference type="Pfam" id="PF08241"/>
    </source>
</evidence>
<dbReference type="SUPFAM" id="SSF53335">
    <property type="entry name" value="S-adenosyl-L-methionine-dependent methyltransferases"/>
    <property type="match status" value="1"/>
</dbReference>
<gene>
    <name evidence="5" type="ORF">SAMN05216259_109135</name>
</gene>
<dbReference type="CDD" id="cd02440">
    <property type="entry name" value="AdoMet_MTases"/>
    <property type="match status" value="1"/>
</dbReference>
<dbReference type="Pfam" id="PF08241">
    <property type="entry name" value="Methyltransf_11"/>
    <property type="match status" value="1"/>
</dbReference>
<evidence type="ECO:0000313" key="6">
    <source>
        <dbReference type="Proteomes" id="UP000199341"/>
    </source>
</evidence>
<comment type="similarity">
    <text evidence="1">Belongs to the methyltransferase superfamily.</text>
</comment>
<dbReference type="RefSeq" id="WP_093786045.1">
    <property type="nucleotide sequence ID" value="NZ_FNIE01000009.1"/>
</dbReference>
<dbReference type="STRING" id="310781.SAMN05216259_109135"/>
<dbReference type="Proteomes" id="UP000199341">
    <property type="component" value="Unassembled WGS sequence"/>
</dbReference>
<dbReference type="OrthoDB" id="9797252at2"/>
<evidence type="ECO:0000313" key="5">
    <source>
        <dbReference type="EMBL" id="SDO35555.1"/>
    </source>
</evidence>
<accession>A0A1H0IVV2</accession>
<dbReference type="AlphaFoldDB" id="A0A1H0IVV2"/>
<keyword evidence="3 5" id="KW-0808">Transferase</keyword>
<dbReference type="GO" id="GO:0008757">
    <property type="term" value="F:S-adenosylmethionine-dependent methyltransferase activity"/>
    <property type="evidence" value="ECO:0007669"/>
    <property type="project" value="InterPro"/>
</dbReference>
<protein>
    <submittedName>
        <fullName evidence="5">Methyltransferase domain-containing protein</fullName>
    </submittedName>
</protein>
<dbReference type="EMBL" id="FNIE01000009">
    <property type="protein sequence ID" value="SDO35555.1"/>
    <property type="molecule type" value="Genomic_DNA"/>
</dbReference>
<name>A0A1H0IVV2_9ACTN</name>
<dbReference type="PANTHER" id="PTHR44942">
    <property type="entry name" value="METHYLTRANSF_11 DOMAIN-CONTAINING PROTEIN"/>
    <property type="match status" value="1"/>
</dbReference>
<evidence type="ECO:0000256" key="3">
    <source>
        <dbReference type="ARBA" id="ARBA00022679"/>
    </source>
</evidence>